<protein>
    <submittedName>
        <fullName evidence="2">Uncharacterized protein</fullName>
    </submittedName>
</protein>
<dbReference type="InParanoid" id="A0A1Y2GEA8"/>
<keyword evidence="1" id="KW-0732">Signal</keyword>
<sequence>MRLGLSTVTTVTIAVLSFTLVIQAVELKEPALLTVNPETSFFIPADSTPSQGEKAVSLGSKYCLNLSGQLLKPFPQNSDLHIFFFNSTEVVKEVKTPLCSTLVSAPSITGCSKAEVTNGTISSCVMIDKFDVEPSSGQDF</sequence>
<comment type="caution">
    <text evidence="2">The sequence shown here is derived from an EMBL/GenBank/DDBJ whole genome shotgun (WGS) entry which is preliminary data.</text>
</comment>
<evidence type="ECO:0000313" key="2">
    <source>
        <dbReference type="EMBL" id="ORZ08485.1"/>
    </source>
</evidence>
<feature type="signal peptide" evidence="1">
    <location>
        <begin position="1"/>
        <end position="24"/>
    </location>
</feature>
<proteinExistence type="predicted"/>
<dbReference type="EMBL" id="MCFF01000037">
    <property type="protein sequence ID" value="ORZ08485.1"/>
    <property type="molecule type" value="Genomic_DNA"/>
</dbReference>
<dbReference type="GeneID" id="33569863"/>
<gene>
    <name evidence="2" type="ORF">BCR41DRAFT_388587</name>
</gene>
<dbReference type="AlphaFoldDB" id="A0A1Y2GEA8"/>
<dbReference type="RefSeq" id="XP_021878413.1">
    <property type="nucleotide sequence ID" value="XM_022028020.1"/>
</dbReference>
<dbReference type="Proteomes" id="UP000193648">
    <property type="component" value="Unassembled WGS sequence"/>
</dbReference>
<organism evidence="2 3">
    <name type="scientific">Lobosporangium transversale</name>
    <dbReference type="NCBI Taxonomy" id="64571"/>
    <lineage>
        <taxon>Eukaryota</taxon>
        <taxon>Fungi</taxon>
        <taxon>Fungi incertae sedis</taxon>
        <taxon>Mucoromycota</taxon>
        <taxon>Mortierellomycotina</taxon>
        <taxon>Mortierellomycetes</taxon>
        <taxon>Mortierellales</taxon>
        <taxon>Mortierellaceae</taxon>
        <taxon>Lobosporangium</taxon>
    </lineage>
</organism>
<reference evidence="2 3" key="1">
    <citation type="submission" date="2016-07" db="EMBL/GenBank/DDBJ databases">
        <title>Pervasive Adenine N6-methylation of Active Genes in Fungi.</title>
        <authorList>
            <consortium name="DOE Joint Genome Institute"/>
            <person name="Mondo S.J."/>
            <person name="Dannebaum R.O."/>
            <person name="Kuo R.C."/>
            <person name="Labutti K."/>
            <person name="Haridas S."/>
            <person name="Kuo A."/>
            <person name="Salamov A."/>
            <person name="Ahrendt S.R."/>
            <person name="Lipzen A."/>
            <person name="Sullivan W."/>
            <person name="Andreopoulos W.B."/>
            <person name="Clum A."/>
            <person name="Lindquist E."/>
            <person name="Daum C."/>
            <person name="Ramamoorthy G.K."/>
            <person name="Gryganskyi A."/>
            <person name="Culley D."/>
            <person name="Magnuson J.K."/>
            <person name="James T.Y."/>
            <person name="O'Malley M.A."/>
            <person name="Stajich J.E."/>
            <person name="Spatafora J.W."/>
            <person name="Visel A."/>
            <person name="Grigoriev I.V."/>
        </authorList>
    </citation>
    <scope>NUCLEOTIDE SEQUENCE [LARGE SCALE GENOMIC DNA]</scope>
    <source>
        <strain evidence="2 3">NRRL 3116</strain>
    </source>
</reference>
<name>A0A1Y2GEA8_9FUNG</name>
<accession>A0A1Y2GEA8</accession>
<evidence type="ECO:0000313" key="3">
    <source>
        <dbReference type="Proteomes" id="UP000193648"/>
    </source>
</evidence>
<keyword evidence="3" id="KW-1185">Reference proteome</keyword>
<evidence type="ECO:0000256" key="1">
    <source>
        <dbReference type="SAM" id="SignalP"/>
    </source>
</evidence>
<feature type="chain" id="PRO_5013118905" evidence="1">
    <location>
        <begin position="25"/>
        <end position="140"/>
    </location>
</feature>